<dbReference type="PANTHER" id="PTHR46696:SF1">
    <property type="entry name" value="CYTOCHROME P450 YJIB-RELATED"/>
    <property type="match status" value="1"/>
</dbReference>
<evidence type="ECO:0000256" key="1">
    <source>
        <dbReference type="ARBA" id="ARBA00010617"/>
    </source>
</evidence>
<keyword evidence="2" id="KW-0349">Heme</keyword>
<keyword evidence="2" id="KW-0408">Iron</keyword>
<dbReference type="PANTHER" id="PTHR46696">
    <property type="entry name" value="P450, PUTATIVE (EUROFUNG)-RELATED"/>
    <property type="match status" value="1"/>
</dbReference>
<dbReference type="Proteomes" id="UP001597097">
    <property type="component" value="Unassembled WGS sequence"/>
</dbReference>
<keyword evidence="4" id="KW-1185">Reference proteome</keyword>
<name>A0ABW4GXM5_9ACTN</name>
<dbReference type="EMBL" id="JBHUCM010000075">
    <property type="protein sequence ID" value="MFD1547395.1"/>
    <property type="molecule type" value="Genomic_DNA"/>
</dbReference>
<keyword evidence="2" id="KW-0560">Oxidoreductase</keyword>
<organism evidence="3 4">
    <name type="scientific">Nonomuraea guangzhouensis</name>
    <dbReference type="NCBI Taxonomy" id="1291555"/>
    <lineage>
        <taxon>Bacteria</taxon>
        <taxon>Bacillati</taxon>
        <taxon>Actinomycetota</taxon>
        <taxon>Actinomycetes</taxon>
        <taxon>Streptosporangiales</taxon>
        <taxon>Streptosporangiaceae</taxon>
        <taxon>Nonomuraea</taxon>
    </lineage>
</organism>
<gene>
    <name evidence="3" type="ORF">ACFSJ0_60935</name>
</gene>
<proteinExistence type="inferred from homology"/>
<evidence type="ECO:0000313" key="4">
    <source>
        <dbReference type="Proteomes" id="UP001597097"/>
    </source>
</evidence>
<dbReference type="PROSITE" id="PS00086">
    <property type="entry name" value="CYTOCHROME_P450"/>
    <property type="match status" value="1"/>
</dbReference>
<sequence>MSVTMTLTTYADALDAYHRSELCQAQYDDGTVIMADVLVNLHGTDHRDRRRVENRLFRRETLAHYERVVIPPVLDRAVEKARAEGATELVAFGHDVMLEIATRMCGIDRHEGDAAELARLSAHQRTFIEALTLKQSTLDKGERLAAIKASLEEWVAEFFEPSARRRRALLDEGTDAPPLDLLTTLLRAQRELGLPDDVIVRECAFYLIVASHTTATAFVRAVDDLMKWREWHPDMPDDASFVQRCVHETVRLNSSSPVGMRRALSPVTLRSGLEIPEGATVLIDLHAVNRDRSVYGPDAEEFNPARTVPAGALPYGLTFGSGMHVCIGQDLAVGSVQRDDPETRLFGLVTVAARELLRSGARADPEQPPERDTTTVRRYWSRYPVLLT</sequence>
<dbReference type="CDD" id="cd00302">
    <property type="entry name" value="cytochrome_P450"/>
    <property type="match status" value="1"/>
</dbReference>
<dbReference type="RefSeq" id="WP_219528023.1">
    <property type="nucleotide sequence ID" value="NZ_JAHKRM010000003.1"/>
</dbReference>
<evidence type="ECO:0000313" key="3">
    <source>
        <dbReference type="EMBL" id="MFD1547395.1"/>
    </source>
</evidence>
<keyword evidence="2" id="KW-0503">Monooxygenase</keyword>
<accession>A0ABW4GXM5</accession>
<keyword evidence="2" id="KW-0479">Metal-binding</keyword>
<dbReference type="Pfam" id="PF00067">
    <property type="entry name" value="p450"/>
    <property type="match status" value="1"/>
</dbReference>
<dbReference type="InterPro" id="IPR017972">
    <property type="entry name" value="Cyt_P450_CS"/>
</dbReference>
<protein>
    <submittedName>
        <fullName evidence="3">Cytochrome P450</fullName>
    </submittedName>
</protein>
<reference evidence="4" key="1">
    <citation type="journal article" date="2019" name="Int. J. Syst. Evol. Microbiol.">
        <title>The Global Catalogue of Microorganisms (GCM) 10K type strain sequencing project: providing services to taxonomists for standard genome sequencing and annotation.</title>
        <authorList>
            <consortium name="The Broad Institute Genomics Platform"/>
            <consortium name="The Broad Institute Genome Sequencing Center for Infectious Disease"/>
            <person name="Wu L."/>
            <person name="Ma J."/>
        </authorList>
    </citation>
    <scope>NUCLEOTIDE SEQUENCE [LARGE SCALE GENOMIC DNA]</scope>
    <source>
        <strain evidence="4">CGMCC 1.15399</strain>
    </source>
</reference>
<evidence type="ECO:0000256" key="2">
    <source>
        <dbReference type="RuleBase" id="RU000461"/>
    </source>
</evidence>
<dbReference type="InterPro" id="IPR001128">
    <property type="entry name" value="Cyt_P450"/>
</dbReference>
<comment type="similarity">
    <text evidence="1 2">Belongs to the cytochrome P450 family.</text>
</comment>
<comment type="caution">
    <text evidence="3">The sequence shown here is derived from an EMBL/GenBank/DDBJ whole genome shotgun (WGS) entry which is preliminary data.</text>
</comment>